<dbReference type="PANTHER" id="PTHR33930">
    <property type="entry name" value="ALKYL HYDROPEROXIDE REDUCTASE AHPD"/>
    <property type="match status" value="1"/>
</dbReference>
<dbReference type="SUPFAM" id="SSF69118">
    <property type="entry name" value="AhpD-like"/>
    <property type="match status" value="1"/>
</dbReference>
<dbReference type="Pfam" id="PF02627">
    <property type="entry name" value="CMD"/>
    <property type="match status" value="1"/>
</dbReference>
<dbReference type="STRING" id="868131.MSWAN_2292"/>
<reference evidence="2 3" key="1">
    <citation type="journal article" date="2014" name="Int. J. Syst. Evol. Microbiol.">
        <title>Methanobacterium paludis sp. nov. and a novel strain of Methanobacterium lacus isolated from northern peatlands.</title>
        <authorList>
            <person name="Cadillo-Quiroz H."/>
            <person name="Brauer S.L."/>
            <person name="Goodson N."/>
            <person name="Yavitt J.B."/>
            <person name="Zinder S.H."/>
        </authorList>
    </citation>
    <scope>NUCLEOTIDE SEQUENCE [LARGE SCALE GENOMIC DNA]</scope>
    <source>
        <strain evidence="3">DSM 25820 / JCM 18151 / SWAN1</strain>
    </source>
</reference>
<dbReference type="eggNOG" id="arCOG02151">
    <property type="taxonomic scope" value="Archaea"/>
</dbReference>
<dbReference type="InterPro" id="IPR029032">
    <property type="entry name" value="AhpD-like"/>
</dbReference>
<sequence>MDQNPYEIFQNEFPELAGKFNELVEAQISLKGLDPKTKQLINLAIQTANRNPQGVKMHAMMAKKIGATREEVTSAVVLNLHLSGLAAVLECLPAAIEGFKLE</sequence>
<dbReference type="HOGENOM" id="CLU_151731_0_0_2"/>
<dbReference type="Gene3D" id="1.20.1290.10">
    <property type="entry name" value="AhpD-like"/>
    <property type="match status" value="1"/>
</dbReference>
<keyword evidence="3" id="KW-1185">Reference proteome</keyword>
<dbReference type="PANTHER" id="PTHR33930:SF2">
    <property type="entry name" value="BLR3452 PROTEIN"/>
    <property type="match status" value="1"/>
</dbReference>
<dbReference type="OrthoDB" id="115620at2157"/>
<gene>
    <name evidence="2" type="ordered locus">MSWAN_2292</name>
</gene>
<organism evidence="2 3">
    <name type="scientific">Methanobacterium paludis (strain DSM 25820 / JCM 18151 / SWAN1)</name>
    <dbReference type="NCBI Taxonomy" id="868131"/>
    <lineage>
        <taxon>Archaea</taxon>
        <taxon>Methanobacteriati</taxon>
        <taxon>Methanobacteriota</taxon>
        <taxon>Methanomada group</taxon>
        <taxon>Methanobacteria</taxon>
        <taxon>Methanobacteriales</taxon>
        <taxon>Methanobacteriaceae</taxon>
        <taxon>Methanobacterium</taxon>
    </lineage>
</organism>
<dbReference type="EMBL" id="CP002772">
    <property type="protein sequence ID" value="AEG19298.1"/>
    <property type="molecule type" value="Genomic_DNA"/>
</dbReference>
<protein>
    <submittedName>
        <fullName evidence="2">Carboxymuconolactone decarboxylase</fullName>
    </submittedName>
</protein>
<dbReference type="KEGG" id="mew:MSWAN_2292"/>
<evidence type="ECO:0000313" key="2">
    <source>
        <dbReference type="EMBL" id="AEG19298.1"/>
    </source>
</evidence>
<accession>F6D5E6</accession>
<evidence type="ECO:0000313" key="3">
    <source>
        <dbReference type="Proteomes" id="UP000009231"/>
    </source>
</evidence>
<dbReference type="Proteomes" id="UP000009231">
    <property type="component" value="Chromosome"/>
</dbReference>
<proteinExistence type="predicted"/>
<name>F6D5E6_METPW</name>
<dbReference type="GO" id="GO:0051920">
    <property type="term" value="F:peroxiredoxin activity"/>
    <property type="evidence" value="ECO:0007669"/>
    <property type="project" value="InterPro"/>
</dbReference>
<dbReference type="InterPro" id="IPR003779">
    <property type="entry name" value="CMD-like"/>
</dbReference>
<feature type="domain" description="Carboxymuconolactone decarboxylase-like" evidence="1">
    <location>
        <begin position="14"/>
        <end position="95"/>
    </location>
</feature>
<evidence type="ECO:0000259" key="1">
    <source>
        <dbReference type="Pfam" id="PF02627"/>
    </source>
</evidence>
<dbReference type="AlphaFoldDB" id="F6D5E6"/>